<accession>A0ACB9QYU7</accession>
<keyword evidence="2" id="KW-1185">Reference proteome</keyword>
<gene>
    <name evidence="1" type="ORF">MLD38_019673</name>
</gene>
<evidence type="ECO:0000313" key="1">
    <source>
        <dbReference type="EMBL" id="KAI4371438.1"/>
    </source>
</evidence>
<proteinExistence type="predicted"/>
<name>A0ACB9QYU7_9MYRT</name>
<evidence type="ECO:0000313" key="2">
    <source>
        <dbReference type="Proteomes" id="UP001057402"/>
    </source>
</evidence>
<dbReference type="EMBL" id="CM042884">
    <property type="protein sequence ID" value="KAI4371438.1"/>
    <property type="molecule type" value="Genomic_DNA"/>
</dbReference>
<reference evidence="2" key="1">
    <citation type="journal article" date="2023" name="Front. Plant Sci.">
        <title>Chromosomal-level genome assembly of Melastoma candidum provides insights into trichome evolution.</title>
        <authorList>
            <person name="Zhong Y."/>
            <person name="Wu W."/>
            <person name="Sun C."/>
            <person name="Zou P."/>
            <person name="Liu Y."/>
            <person name="Dai S."/>
            <person name="Zhou R."/>
        </authorList>
    </citation>
    <scope>NUCLEOTIDE SEQUENCE [LARGE SCALE GENOMIC DNA]</scope>
</reference>
<comment type="caution">
    <text evidence="1">The sequence shown here is derived from an EMBL/GenBank/DDBJ whole genome shotgun (WGS) entry which is preliminary data.</text>
</comment>
<organism evidence="1 2">
    <name type="scientific">Melastoma candidum</name>
    <dbReference type="NCBI Taxonomy" id="119954"/>
    <lineage>
        <taxon>Eukaryota</taxon>
        <taxon>Viridiplantae</taxon>
        <taxon>Streptophyta</taxon>
        <taxon>Embryophyta</taxon>
        <taxon>Tracheophyta</taxon>
        <taxon>Spermatophyta</taxon>
        <taxon>Magnoliopsida</taxon>
        <taxon>eudicotyledons</taxon>
        <taxon>Gunneridae</taxon>
        <taxon>Pentapetalae</taxon>
        <taxon>rosids</taxon>
        <taxon>malvids</taxon>
        <taxon>Myrtales</taxon>
        <taxon>Melastomataceae</taxon>
        <taxon>Melastomatoideae</taxon>
        <taxon>Melastomateae</taxon>
        <taxon>Melastoma</taxon>
    </lineage>
</organism>
<protein>
    <submittedName>
        <fullName evidence="1">Uncharacterized protein</fullName>
    </submittedName>
</protein>
<sequence>MVQMKDVCLTDLLPGGSVLGGFDFYLGKLISSDSHLGLSGNRFLVAVSSFRESKSNVRRFYVSAEAKTLHLRARSSGDRAAWLRALAFSPGGLLPSRLINSRFSLAPSDSCVLTKSLKERLVRAGVREDVVRDCERIMLSVFSQVQWRLRLLCQERSSLLDALRQLVVRLIFSAAMTYNTEAEAAVIHGNGHILMKHDFTVLVLEKYCGGLLPAVLPSHLSLAHDPLVSLDFKYRSDTIIHQDESSSF</sequence>
<dbReference type="Proteomes" id="UP001057402">
    <property type="component" value="Chromosome 5"/>
</dbReference>